<feature type="non-terminal residue" evidence="1">
    <location>
        <position position="1"/>
    </location>
</feature>
<accession>X1DG77</accession>
<dbReference type="AlphaFoldDB" id="X1DG77"/>
<evidence type="ECO:0000313" key="1">
    <source>
        <dbReference type="EMBL" id="GAH19866.1"/>
    </source>
</evidence>
<protein>
    <submittedName>
        <fullName evidence="1">Uncharacterized protein</fullName>
    </submittedName>
</protein>
<comment type="caution">
    <text evidence="1">The sequence shown here is derived from an EMBL/GenBank/DDBJ whole genome shotgun (WGS) entry which is preliminary data.</text>
</comment>
<reference evidence="1" key="1">
    <citation type="journal article" date="2014" name="Front. Microbiol.">
        <title>High frequency of phylogenetically diverse reductive dehalogenase-homologous genes in deep subseafloor sedimentary metagenomes.</title>
        <authorList>
            <person name="Kawai M."/>
            <person name="Futagami T."/>
            <person name="Toyoda A."/>
            <person name="Takaki Y."/>
            <person name="Nishi S."/>
            <person name="Hori S."/>
            <person name="Arai W."/>
            <person name="Tsubouchi T."/>
            <person name="Morono Y."/>
            <person name="Uchiyama I."/>
            <person name="Ito T."/>
            <person name="Fujiyama A."/>
            <person name="Inagaki F."/>
            <person name="Takami H."/>
        </authorList>
    </citation>
    <scope>NUCLEOTIDE SEQUENCE</scope>
    <source>
        <strain evidence="1">Expedition CK06-06</strain>
    </source>
</reference>
<sequence length="70" mass="7790">ASAWYEPPFLMFRPFDGEEMHAAVVADRGLFEAVRLYRRFALSADKAAFGVGLPQLLVCLLVVEALHPVN</sequence>
<name>X1DG77_9ZZZZ</name>
<dbReference type="EMBL" id="BARU01000359">
    <property type="protein sequence ID" value="GAH19866.1"/>
    <property type="molecule type" value="Genomic_DNA"/>
</dbReference>
<organism evidence="1">
    <name type="scientific">marine sediment metagenome</name>
    <dbReference type="NCBI Taxonomy" id="412755"/>
    <lineage>
        <taxon>unclassified sequences</taxon>
        <taxon>metagenomes</taxon>
        <taxon>ecological metagenomes</taxon>
    </lineage>
</organism>
<proteinExistence type="predicted"/>
<gene>
    <name evidence="1" type="ORF">S03H2_01268</name>
</gene>